<keyword evidence="1" id="KW-0472">Membrane</keyword>
<dbReference type="InterPro" id="IPR036691">
    <property type="entry name" value="Endo/exonu/phosph_ase_sf"/>
</dbReference>
<dbReference type="EMBL" id="CAUJNA010003308">
    <property type="protein sequence ID" value="CAJ1398690.1"/>
    <property type="molecule type" value="Genomic_DNA"/>
</dbReference>
<evidence type="ECO:0000313" key="2">
    <source>
        <dbReference type="EMBL" id="CAJ1398690.1"/>
    </source>
</evidence>
<proteinExistence type="predicted"/>
<keyword evidence="1" id="KW-1133">Transmembrane helix</keyword>
<evidence type="ECO:0000313" key="3">
    <source>
        <dbReference type="Proteomes" id="UP001178507"/>
    </source>
</evidence>
<accession>A0AA36N4R0</accession>
<name>A0AA36N4R0_9DINO</name>
<comment type="caution">
    <text evidence="2">The sequence shown here is derived from an EMBL/GenBank/DDBJ whole genome shotgun (WGS) entry which is preliminary data.</text>
</comment>
<keyword evidence="3" id="KW-1185">Reference proteome</keyword>
<organism evidence="2 3">
    <name type="scientific">Effrenium voratum</name>
    <dbReference type="NCBI Taxonomy" id="2562239"/>
    <lineage>
        <taxon>Eukaryota</taxon>
        <taxon>Sar</taxon>
        <taxon>Alveolata</taxon>
        <taxon>Dinophyceae</taxon>
        <taxon>Suessiales</taxon>
        <taxon>Symbiodiniaceae</taxon>
        <taxon>Effrenium</taxon>
    </lineage>
</organism>
<feature type="transmembrane region" description="Helical" evidence="1">
    <location>
        <begin position="286"/>
        <end position="309"/>
    </location>
</feature>
<gene>
    <name evidence="2" type="ORF">EVOR1521_LOCUS22418</name>
</gene>
<dbReference type="Gene3D" id="3.60.10.10">
    <property type="entry name" value="Endonuclease/exonuclease/phosphatase"/>
    <property type="match status" value="1"/>
</dbReference>
<evidence type="ECO:0000256" key="1">
    <source>
        <dbReference type="SAM" id="Phobius"/>
    </source>
</evidence>
<dbReference type="AlphaFoldDB" id="A0AA36N4R0"/>
<protein>
    <recommendedName>
        <fullName evidence="4">Endonuclease/exonuclease/phosphatase domain-containing protein</fullName>
    </recommendedName>
</protein>
<evidence type="ECO:0008006" key="4">
    <source>
        <dbReference type="Google" id="ProtNLM"/>
    </source>
</evidence>
<reference evidence="2" key="1">
    <citation type="submission" date="2023-08" db="EMBL/GenBank/DDBJ databases">
        <authorList>
            <person name="Chen Y."/>
            <person name="Shah S."/>
            <person name="Dougan E. K."/>
            <person name="Thang M."/>
            <person name="Chan C."/>
        </authorList>
    </citation>
    <scope>NUCLEOTIDE SEQUENCE</scope>
</reference>
<dbReference type="SUPFAM" id="SSF56219">
    <property type="entry name" value="DNase I-like"/>
    <property type="match status" value="1"/>
</dbReference>
<dbReference type="Proteomes" id="UP001178507">
    <property type="component" value="Unassembled WGS sequence"/>
</dbReference>
<keyword evidence="1" id="KW-0812">Transmembrane</keyword>
<sequence>MLLDARSCALAMPPVLAAATFEAPLSIVALVWGSSCLQFQVWNQNDCAENVVEALNTFLVAFDVDFAAVIELAAPGYQSPSGWDFMVGKCGHDLVHLFYNRMRWEPSGANVTGCMQPAPLDRPFVVQHFVSPEGEKVIATAAHFPHPTFTEDLGVYRQTAQTSELKRALEEVRQATGTEKVVLMADTNAWSWVSNDMIWHDQLALPGTLVSTDLMQTCCADAGFPPAFTFDRIMANFGSSMSSTALYGGDLPNWTIQVKGQKIGAFHRPVVARVQLTSAGGGLSGVWIAMWLLLFSTLVLAGVLAALLFRRWRRRRDEEYTTSSSGEEESMT</sequence>